<dbReference type="InterPro" id="IPR002328">
    <property type="entry name" value="ADH_Zn_CS"/>
</dbReference>
<proteinExistence type="inferred from homology"/>
<dbReference type="GO" id="GO:0008270">
    <property type="term" value="F:zinc ion binding"/>
    <property type="evidence" value="ECO:0007669"/>
    <property type="project" value="InterPro"/>
</dbReference>
<name>A0A8H7UQ04_9FUNG</name>
<dbReference type="SUPFAM" id="SSF50129">
    <property type="entry name" value="GroES-like"/>
    <property type="match status" value="1"/>
</dbReference>
<dbReference type="Gene3D" id="3.90.180.10">
    <property type="entry name" value="Medium-chain alcohol dehydrogenases, catalytic domain"/>
    <property type="match status" value="1"/>
</dbReference>
<organism evidence="8 9">
    <name type="scientific">Umbelopsis vinacea</name>
    <dbReference type="NCBI Taxonomy" id="44442"/>
    <lineage>
        <taxon>Eukaryota</taxon>
        <taxon>Fungi</taxon>
        <taxon>Fungi incertae sedis</taxon>
        <taxon>Mucoromycota</taxon>
        <taxon>Mucoromycotina</taxon>
        <taxon>Umbelopsidomycetes</taxon>
        <taxon>Umbelopsidales</taxon>
        <taxon>Umbelopsidaceae</taxon>
        <taxon>Umbelopsis</taxon>
    </lineage>
</organism>
<evidence type="ECO:0000256" key="1">
    <source>
        <dbReference type="ARBA" id="ARBA00001947"/>
    </source>
</evidence>
<feature type="domain" description="Alcohol dehydrogenase-like C-terminal" evidence="6">
    <location>
        <begin position="186"/>
        <end position="311"/>
    </location>
</feature>
<keyword evidence="2 5" id="KW-0479">Metal-binding</keyword>
<dbReference type="Gene3D" id="3.40.50.720">
    <property type="entry name" value="NAD(P)-binding Rossmann-like Domain"/>
    <property type="match status" value="1"/>
</dbReference>
<dbReference type="Pfam" id="PF08240">
    <property type="entry name" value="ADH_N"/>
    <property type="match status" value="1"/>
</dbReference>
<evidence type="ECO:0000313" key="8">
    <source>
        <dbReference type="EMBL" id="KAG2187823.1"/>
    </source>
</evidence>
<reference evidence="8" key="1">
    <citation type="submission" date="2020-12" db="EMBL/GenBank/DDBJ databases">
        <title>Metabolic potential, ecology and presence of endohyphal bacteria is reflected in genomic diversity of Mucoromycotina.</title>
        <authorList>
            <person name="Muszewska A."/>
            <person name="Okrasinska A."/>
            <person name="Steczkiewicz K."/>
            <person name="Drgas O."/>
            <person name="Orlowska M."/>
            <person name="Perlinska-Lenart U."/>
            <person name="Aleksandrzak-Piekarczyk T."/>
            <person name="Szatraj K."/>
            <person name="Zielenkiewicz U."/>
            <person name="Pilsyk S."/>
            <person name="Malc E."/>
            <person name="Mieczkowski P."/>
            <person name="Kruszewska J.S."/>
            <person name="Biernat P."/>
            <person name="Pawlowska J."/>
        </authorList>
    </citation>
    <scope>NUCLEOTIDE SEQUENCE</scope>
    <source>
        <strain evidence="8">WA0000051536</strain>
    </source>
</reference>
<evidence type="ECO:0000259" key="7">
    <source>
        <dbReference type="Pfam" id="PF08240"/>
    </source>
</evidence>
<keyword evidence="9" id="KW-1185">Reference proteome</keyword>
<evidence type="ECO:0000256" key="3">
    <source>
        <dbReference type="ARBA" id="ARBA00022833"/>
    </source>
</evidence>
<dbReference type="EMBL" id="JAEPRA010000003">
    <property type="protein sequence ID" value="KAG2187823.1"/>
    <property type="molecule type" value="Genomic_DNA"/>
</dbReference>
<evidence type="ECO:0000256" key="4">
    <source>
        <dbReference type="ARBA" id="ARBA00023002"/>
    </source>
</evidence>
<keyword evidence="4" id="KW-0560">Oxidoreductase</keyword>
<dbReference type="OrthoDB" id="3941538at2759"/>
<dbReference type="GO" id="GO:0016491">
    <property type="term" value="F:oxidoreductase activity"/>
    <property type="evidence" value="ECO:0007669"/>
    <property type="project" value="UniProtKB-KW"/>
</dbReference>
<dbReference type="Proteomes" id="UP000612746">
    <property type="component" value="Unassembled WGS sequence"/>
</dbReference>
<dbReference type="InterPro" id="IPR013149">
    <property type="entry name" value="ADH-like_C"/>
</dbReference>
<dbReference type="Pfam" id="PF00107">
    <property type="entry name" value="ADH_zinc_N"/>
    <property type="match status" value="1"/>
</dbReference>
<protein>
    <submittedName>
        <fullName evidence="8">Uncharacterized protein</fullName>
    </submittedName>
</protein>
<dbReference type="InterPro" id="IPR036291">
    <property type="entry name" value="NAD(P)-bd_dom_sf"/>
</dbReference>
<comment type="cofactor">
    <cofactor evidence="1 5">
        <name>Zn(2+)</name>
        <dbReference type="ChEBI" id="CHEBI:29105"/>
    </cofactor>
</comment>
<dbReference type="PANTHER" id="PTHR42813:SF2">
    <property type="entry name" value="DEHYDROGENASE, ZINC-CONTAINING, PUTATIVE (AFU_ORTHOLOGUE AFUA_2G02810)-RELATED"/>
    <property type="match status" value="1"/>
</dbReference>
<feature type="domain" description="Alcohol dehydrogenase-like N-terminal" evidence="7">
    <location>
        <begin position="25"/>
        <end position="141"/>
    </location>
</feature>
<comment type="similarity">
    <text evidence="5">Belongs to the zinc-containing alcohol dehydrogenase family.</text>
</comment>
<sequence length="375" mass="40337">MLAVTFQKPYEVAISTVEKPKIQEPTDAIVKVSLAGLCGSDLHPYRGAEKGLDPMTIMGHEFVGTIVEVGDQVKGFQVGDRVGSGFTTCCGECWYCSRGLTCRCEKGQLYGWKSQGKGLEGGQAEYVRVPLASGSLLKLPDAIEDEEAILLGDILSTGFFCAMNGFSALTEMEASEAIVVVIGCGPVGMLACIGAKEYGAKQVFVVDSVNERLQVAADRFGATPLNLSQDVDAAVKSATGGRGADIVLEVVGHSSALELAYTVMRPGGVLSSVGVHTAPTWPFTPGDGYDKNLTYRSGRCPSRAMMDKLLPVLISKKYDVTSIISHRVPITDAVEMAKAGERKRNDMREHKWVLDGMGHFGHWGFQECWPWTTGQ</sequence>
<dbReference type="SUPFAM" id="SSF51735">
    <property type="entry name" value="NAD(P)-binding Rossmann-fold domains"/>
    <property type="match status" value="1"/>
</dbReference>
<evidence type="ECO:0000313" key="9">
    <source>
        <dbReference type="Proteomes" id="UP000612746"/>
    </source>
</evidence>
<dbReference type="PROSITE" id="PS00059">
    <property type="entry name" value="ADH_ZINC"/>
    <property type="match status" value="1"/>
</dbReference>
<evidence type="ECO:0000259" key="6">
    <source>
        <dbReference type="Pfam" id="PF00107"/>
    </source>
</evidence>
<evidence type="ECO:0000256" key="5">
    <source>
        <dbReference type="RuleBase" id="RU361277"/>
    </source>
</evidence>
<gene>
    <name evidence="8" type="ORF">INT44_005513</name>
</gene>
<dbReference type="PANTHER" id="PTHR42813">
    <property type="entry name" value="ZINC-TYPE ALCOHOL DEHYDROGENASE-LIKE"/>
    <property type="match status" value="1"/>
</dbReference>
<evidence type="ECO:0000256" key="2">
    <source>
        <dbReference type="ARBA" id="ARBA00022723"/>
    </source>
</evidence>
<dbReference type="InterPro" id="IPR011032">
    <property type="entry name" value="GroES-like_sf"/>
</dbReference>
<dbReference type="CDD" id="cd08284">
    <property type="entry name" value="FDH_like_2"/>
    <property type="match status" value="1"/>
</dbReference>
<comment type="caution">
    <text evidence="8">The sequence shown here is derived from an EMBL/GenBank/DDBJ whole genome shotgun (WGS) entry which is preliminary data.</text>
</comment>
<dbReference type="AlphaFoldDB" id="A0A8H7UQ04"/>
<accession>A0A8H7UQ04</accession>
<keyword evidence="3 5" id="KW-0862">Zinc</keyword>
<dbReference type="InterPro" id="IPR013154">
    <property type="entry name" value="ADH-like_N"/>
</dbReference>